<dbReference type="EMBL" id="JBHSCX010000003">
    <property type="protein sequence ID" value="MFC4361366.1"/>
    <property type="molecule type" value="Genomic_DNA"/>
</dbReference>
<protein>
    <submittedName>
        <fullName evidence="1">NRDE family protein</fullName>
    </submittedName>
</protein>
<name>A0ABV8V0F4_9GAMM</name>
<sequence>MCLLFIGHQAHAHWPLILASNRDEFHQRPTAAAHFWPEQPQWLGGKDLEAGGSWLLLNQRGRFGALTNVRNGQQTTGKLSRGELVKRAAAIDHAGAIDGREFGAFNLVTGALRGGHWQLEVRSNQSWPMPSSTLNAGVHGLSNASINTPWPKVASGRRELRQLLSSSGSEAELELGLWQLLGNRDPAPVTELPNTGIDRDMELLLSSRFIVNQRYGTRASTLLLVDRQQRALFIERSFDATGTQVGETRERFSFQL</sequence>
<comment type="caution">
    <text evidence="1">The sequence shown here is derived from an EMBL/GenBank/DDBJ whole genome shotgun (WGS) entry which is preliminary data.</text>
</comment>
<dbReference type="Proteomes" id="UP001595840">
    <property type="component" value="Unassembled WGS sequence"/>
</dbReference>
<dbReference type="PANTHER" id="PTHR17985:SF8">
    <property type="entry name" value="TRANSPORT AND GOLGI ORGANIZATION PROTEIN 2 HOMOLOG"/>
    <property type="match status" value="1"/>
</dbReference>
<organism evidence="1 2">
    <name type="scientific">Simiduia curdlanivorans</name>
    <dbReference type="NCBI Taxonomy" id="1492769"/>
    <lineage>
        <taxon>Bacteria</taxon>
        <taxon>Pseudomonadati</taxon>
        <taxon>Pseudomonadota</taxon>
        <taxon>Gammaproteobacteria</taxon>
        <taxon>Cellvibrionales</taxon>
        <taxon>Cellvibrionaceae</taxon>
        <taxon>Simiduia</taxon>
    </lineage>
</organism>
<dbReference type="PANTHER" id="PTHR17985">
    <property type="entry name" value="SER/THR-RICH PROTEIN T10 IN DGCR REGION"/>
    <property type="match status" value="1"/>
</dbReference>
<evidence type="ECO:0000313" key="1">
    <source>
        <dbReference type="EMBL" id="MFC4361366.1"/>
    </source>
</evidence>
<accession>A0ABV8V0F4</accession>
<proteinExistence type="predicted"/>
<gene>
    <name evidence="1" type="ORF">ACFOX3_03575</name>
</gene>
<dbReference type="RefSeq" id="WP_290259818.1">
    <property type="nucleotide sequence ID" value="NZ_JAUFQG010000004.1"/>
</dbReference>
<keyword evidence="2" id="KW-1185">Reference proteome</keyword>
<reference evidence="2" key="1">
    <citation type="journal article" date="2019" name="Int. J. Syst. Evol. Microbiol.">
        <title>The Global Catalogue of Microorganisms (GCM) 10K type strain sequencing project: providing services to taxonomists for standard genome sequencing and annotation.</title>
        <authorList>
            <consortium name="The Broad Institute Genomics Platform"/>
            <consortium name="The Broad Institute Genome Sequencing Center for Infectious Disease"/>
            <person name="Wu L."/>
            <person name="Ma J."/>
        </authorList>
    </citation>
    <scope>NUCLEOTIDE SEQUENCE [LARGE SCALE GENOMIC DNA]</scope>
    <source>
        <strain evidence="2">CECT 8570</strain>
    </source>
</reference>
<evidence type="ECO:0000313" key="2">
    <source>
        <dbReference type="Proteomes" id="UP001595840"/>
    </source>
</evidence>
<dbReference type="Pfam" id="PF05742">
    <property type="entry name" value="TANGO2"/>
    <property type="match status" value="1"/>
</dbReference>
<dbReference type="InterPro" id="IPR008551">
    <property type="entry name" value="TANGO2"/>
</dbReference>